<keyword evidence="4 5" id="KW-0472">Membrane</keyword>
<evidence type="ECO:0000256" key="3">
    <source>
        <dbReference type="ARBA" id="ARBA00022989"/>
    </source>
</evidence>
<feature type="transmembrane region" description="Helical" evidence="5">
    <location>
        <begin position="99"/>
        <end position="117"/>
    </location>
</feature>
<feature type="transmembrane region" description="Helical" evidence="5">
    <location>
        <begin position="190"/>
        <end position="209"/>
    </location>
</feature>
<dbReference type="EMBL" id="SWLG01000005">
    <property type="protein sequence ID" value="TLS37882.1"/>
    <property type="molecule type" value="Genomic_DNA"/>
</dbReference>
<feature type="transmembrane region" description="Helical" evidence="5">
    <location>
        <begin position="163"/>
        <end position="184"/>
    </location>
</feature>
<dbReference type="InterPro" id="IPR003689">
    <property type="entry name" value="ZIP"/>
</dbReference>
<comment type="caution">
    <text evidence="6">The sequence shown here is derived from an EMBL/GenBank/DDBJ whole genome shotgun (WGS) entry which is preliminary data.</text>
</comment>
<dbReference type="AlphaFoldDB" id="A0A5R9F2I5"/>
<evidence type="ECO:0000256" key="1">
    <source>
        <dbReference type="ARBA" id="ARBA00004141"/>
    </source>
</evidence>
<feature type="transmembrane region" description="Helical" evidence="5">
    <location>
        <begin position="12"/>
        <end position="33"/>
    </location>
</feature>
<evidence type="ECO:0000256" key="2">
    <source>
        <dbReference type="ARBA" id="ARBA00022692"/>
    </source>
</evidence>
<gene>
    <name evidence="6" type="ORF">FCL54_08675</name>
</gene>
<keyword evidence="7" id="KW-1185">Reference proteome</keyword>
<feature type="transmembrane region" description="Helical" evidence="5">
    <location>
        <begin position="45"/>
        <end position="65"/>
    </location>
</feature>
<organism evidence="6 7">
    <name type="scientific">Exobacillus caeni</name>
    <dbReference type="NCBI Taxonomy" id="2574798"/>
    <lineage>
        <taxon>Bacteria</taxon>
        <taxon>Bacillati</taxon>
        <taxon>Bacillota</taxon>
        <taxon>Bacilli</taxon>
        <taxon>Bacillales</taxon>
        <taxon>Guptibacillaceae</taxon>
        <taxon>Exobacillus</taxon>
    </lineage>
</organism>
<evidence type="ECO:0000313" key="6">
    <source>
        <dbReference type="EMBL" id="TLS37882.1"/>
    </source>
</evidence>
<evidence type="ECO:0000313" key="7">
    <source>
        <dbReference type="Proteomes" id="UP000308230"/>
    </source>
</evidence>
<evidence type="ECO:0000256" key="4">
    <source>
        <dbReference type="ARBA" id="ARBA00023136"/>
    </source>
</evidence>
<evidence type="ECO:0000256" key="5">
    <source>
        <dbReference type="SAM" id="Phobius"/>
    </source>
</evidence>
<accession>A0A5R9F2I5</accession>
<dbReference type="GO" id="GO:0016020">
    <property type="term" value="C:membrane"/>
    <property type="evidence" value="ECO:0007669"/>
    <property type="project" value="UniProtKB-SubCell"/>
</dbReference>
<dbReference type="GO" id="GO:0046873">
    <property type="term" value="F:metal ion transmembrane transporter activity"/>
    <property type="evidence" value="ECO:0007669"/>
    <property type="project" value="InterPro"/>
</dbReference>
<comment type="subcellular location">
    <subcellularLocation>
        <location evidence="1">Membrane</location>
        <topology evidence="1">Multi-pass membrane protein</topology>
    </subcellularLocation>
</comment>
<name>A0A5R9F2I5_9BACL</name>
<sequence length="244" mass="25823">MDRMGGIMLSTGLPLAAVITLAGWLGYLLGTILKGNLPISIHRANLFCGCFLIGLILFGFLPHLIHSANPLMVKGGLIAGAAGYFLFHRHTNERKREGSSHVSPVFLYILALAAHNFPMGLAIGAQIGANAGLAGALLLMVLFHHLPEGFVMNLLMNNNRKAFLAGLILAAVVGLGTFIGFSTGTISGNIIGLFALLGGISFGMILATALKDMIWPATSKVSLLSFLAIFTSGIALPWAYYQFL</sequence>
<dbReference type="Pfam" id="PF02535">
    <property type="entry name" value="Zip"/>
    <property type="match status" value="1"/>
</dbReference>
<keyword evidence="3 5" id="KW-1133">Transmembrane helix</keyword>
<feature type="transmembrane region" description="Helical" evidence="5">
    <location>
        <begin position="71"/>
        <end position="87"/>
    </location>
</feature>
<keyword evidence="2 5" id="KW-0812">Transmembrane</keyword>
<dbReference type="Proteomes" id="UP000308230">
    <property type="component" value="Unassembled WGS sequence"/>
</dbReference>
<protein>
    <submittedName>
        <fullName evidence="6">Uncharacterized protein</fullName>
    </submittedName>
</protein>
<reference evidence="6 7" key="1">
    <citation type="submission" date="2019-04" db="EMBL/GenBank/DDBJ databases">
        <title>Bacillus caeni sp. nov., a bacterium isolated from mangrove sediment.</title>
        <authorList>
            <person name="Huang H."/>
            <person name="Mo K."/>
            <person name="Hu Y."/>
        </authorList>
    </citation>
    <scope>NUCLEOTIDE SEQUENCE [LARGE SCALE GENOMIC DNA]</scope>
    <source>
        <strain evidence="6 7">HB172195</strain>
    </source>
</reference>
<feature type="transmembrane region" description="Helical" evidence="5">
    <location>
        <begin position="221"/>
        <end position="241"/>
    </location>
</feature>
<proteinExistence type="predicted"/>